<evidence type="ECO:0000259" key="5">
    <source>
        <dbReference type="Pfam" id="PF02631"/>
    </source>
</evidence>
<evidence type="ECO:0000313" key="6">
    <source>
        <dbReference type="EMBL" id="ETK00620.1"/>
    </source>
</evidence>
<organism evidence="6 7">
    <name type="scientific">Tannerella sp. oral taxon BU063 isolate Cell 2</name>
    <dbReference type="NCBI Taxonomy" id="1411148"/>
    <lineage>
        <taxon>Bacteria</taxon>
        <taxon>Pseudomonadati</taxon>
        <taxon>Bacteroidota</taxon>
        <taxon>Bacteroidia</taxon>
        <taxon>Bacteroidales</taxon>
        <taxon>Tannerellaceae</taxon>
        <taxon>Tannerella</taxon>
    </lineage>
</organism>
<comment type="caution">
    <text evidence="6">The sequence shown here is derived from an EMBL/GenBank/DDBJ whole genome shotgun (WGS) entry which is preliminary data.</text>
</comment>
<proteinExistence type="inferred from homology"/>
<dbReference type="PANTHER" id="PTHR33602">
    <property type="entry name" value="REGULATORY PROTEIN RECX FAMILY PROTEIN"/>
    <property type="match status" value="1"/>
</dbReference>
<dbReference type="EMBL" id="AYUF01000498">
    <property type="protein sequence ID" value="ETK00620.1"/>
    <property type="molecule type" value="Genomic_DNA"/>
</dbReference>
<evidence type="ECO:0000256" key="2">
    <source>
        <dbReference type="ARBA" id="ARBA00009695"/>
    </source>
</evidence>
<evidence type="ECO:0000256" key="3">
    <source>
        <dbReference type="ARBA" id="ARBA00018111"/>
    </source>
</evidence>
<accession>W2C0D5</accession>
<name>W2C0D5_9BACT</name>
<dbReference type="InterPro" id="IPR053924">
    <property type="entry name" value="RecX_HTH_2nd"/>
</dbReference>
<dbReference type="GO" id="GO:0006282">
    <property type="term" value="P:regulation of DNA repair"/>
    <property type="evidence" value="ECO:0007669"/>
    <property type="project" value="InterPro"/>
</dbReference>
<keyword evidence="4" id="KW-0963">Cytoplasm</keyword>
<dbReference type="Proteomes" id="UP000018837">
    <property type="component" value="Unassembled WGS sequence"/>
</dbReference>
<gene>
    <name evidence="6" type="ORF">N425_13975</name>
</gene>
<dbReference type="Pfam" id="PF02631">
    <property type="entry name" value="RecX_HTH2"/>
    <property type="match status" value="1"/>
</dbReference>
<comment type="subcellular location">
    <subcellularLocation>
        <location evidence="1">Cytoplasm</location>
    </subcellularLocation>
</comment>
<reference evidence="6 7" key="1">
    <citation type="submission" date="2013-11" db="EMBL/GenBank/DDBJ databases">
        <title>Single cell genomics of uncultured Tannerella BU063 (oral taxon 286).</title>
        <authorList>
            <person name="Beall C.J."/>
            <person name="Campbell A.G."/>
            <person name="Griffen A.L."/>
            <person name="Podar M."/>
            <person name="Leys E.J."/>
        </authorList>
    </citation>
    <scope>NUCLEOTIDE SEQUENCE [LARGE SCALE GENOMIC DNA]</scope>
    <source>
        <strain evidence="6">Cell 2</strain>
    </source>
</reference>
<dbReference type="InterPro" id="IPR036388">
    <property type="entry name" value="WH-like_DNA-bd_sf"/>
</dbReference>
<dbReference type="PATRIC" id="fig|1411148.3.peg.2352"/>
<dbReference type="PANTHER" id="PTHR33602:SF1">
    <property type="entry name" value="REGULATORY PROTEIN RECX FAMILY PROTEIN"/>
    <property type="match status" value="1"/>
</dbReference>
<feature type="domain" description="RecX second three-helical" evidence="5">
    <location>
        <begin position="55"/>
        <end position="96"/>
    </location>
</feature>
<evidence type="ECO:0000256" key="1">
    <source>
        <dbReference type="ARBA" id="ARBA00004496"/>
    </source>
</evidence>
<dbReference type="Gene3D" id="1.10.10.10">
    <property type="entry name" value="Winged helix-like DNA-binding domain superfamily/Winged helix DNA-binding domain"/>
    <property type="match status" value="1"/>
</dbReference>
<sequence>MNTTEETEMLHKMAAYCARTERCPSDVRKKLTAMGATSDVEERIVARLTAERFLDEARYCRSFVEDKWRFNRWGRFKIRFELRRRDLPESLIEEALGELIEEEDYRTVLDELLRRKLRAIRATSSTDRAVKLLRYAESKGFERSAVFDCIRAMKDDDIEAPEDID</sequence>
<dbReference type="AlphaFoldDB" id="W2C0D5"/>
<comment type="similarity">
    <text evidence="2">Belongs to the RecX family.</text>
</comment>
<evidence type="ECO:0000256" key="4">
    <source>
        <dbReference type="ARBA" id="ARBA00022490"/>
    </source>
</evidence>
<dbReference type="InterPro" id="IPR003783">
    <property type="entry name" value="Regulatory_RecX"/>
</dbReference>
<protein>
    <recommendedName>
        <fullName evidence="3">Regulatory protein RecX</fullName>
    </recommendedName>
</protein>
<evidence type="ECO:0000313" key="7">
    <source>
        <dbReference type="Proteomes" id="UP000018837"/>
    </source>
</evidence>
<dbReference type="GO" id="GO:0005737">
    <property type="term" value="C:cytoplasm"/>
    <property type="evidence" value="ECO:0007669"/>
    <property type="project" value="UniProtKB-SubCell"/>
</dbReference>